<dbReference type="RefSeq" id="WP_111871134.1">
    <property type="nucleotide sequence ID" value="NZ_QLYX01000016.1"/>
</dbReference>
<reference evidence="4 5" key="1">
    <citation type="submission" date="2018-06" db="EMBL/GenBank/DDBJ databases">
        <title>Actinomadura craniellae sp. nov. isolated from marine sponge Craniella sp.</title>
        <authorList>
            <person name="Li L."/>
            <person name="Xu Q.H."/>
            <person name="Lin H.W."/>
            <person name="Lu Y.H."/>
        </authorList>
    </citation>
    <scope>NUCLEOTIDE SEQUENCE [LARGE SCALE GENOMIC DNA]</scope>
    <source>
        <strain evidence="4 5">LHW63021</strain>
    </source>
</reference>
<dbReference type="InterPro" id="IPR050425">
    <property type="entry name" value="NAD(P)_dehydrat-like"/>
</dbReference>
<dbReference type="GO" id="GO:0016616">
    <property type="term" value="F:oxidoreductase activity, acting on the CH-OH group of donors, NAD or NADP as acceptor"/>
    <property type="evidence" value="ECO:0007669"/>
    <property type="project" value="TreeGrafter"/>
</dbReference>
<dbReference type="InterPro" id="IPR036291">
    <property type="entry name" value="NAD(P)-bd_dom_sf"/>
</dbReference>
<evidence type="ECO:0000313" key="4">
    <source>
        <dbReference type="EMBL" id="RAY11902.1"/>
    </source>
</evidence>
<accession>A0A365GYL1</accession>
<dbReference type="Gene3D" id="3.40.50.720">
    <property type="entry name" value="NAD(P)-binding Rossmann-like Domain"/>
    <property type="match status" value="1"/>
</dbReference>
<proteinExistence type="inferred from homology"/>
<dbReference type="AlphaFoldDB" id="A0A365GYL1"/>
<dbReference type="PANTHER" id="PTHR10366">
    <property type="entry name" value="NAD DEPENDENT EPIMERASE/DEHYDRATASE"/>
    <property type="match status" value="1"/>
</dbReference>
<dbReference type="OrthoDB" id="9778052at2"/>
<comment type="caution">
    <text evidence="4">The sequence shown here is derived from an EMBL/GenBank/DDBJ whole genome shotgun (WGS) entry which is preliminary data.</text>
</comment>
<dbReference type="InterPro" id="IPR001509">
    <property type="entry name" value="Epimerase_deHydtase"/>
</dbReference>
<evidence type="ECO:0000256" key="2">
    <source>
        <dbReference type="ARBA" id="ARBA00023445"/>
    </source>
</evidence>
<dbReference type="CDD" id="cd05227">
    <property type="entry name" value="AR_SDR_e"/>
    <property type="match status" value="1"/>
</dbReference>
<feature type="domain" description="NAD-dependent epimerase/dehydratase" evidence="3">
    <location>
        <begin position="10"/>
        <end position="250"/>
    </location>
</feature>
<dbReference type="Pfam" id="PF01370">
    <property type="entry name" value="Epimerase"/>
    <property type="match status" value="1"/>
</dbReference>
<protein>
    <submittedName>
        <fullName evidence="4">Aldehyde reductase</fullName>
    </submittedName>
</protein>
<evidence type="ECO:0000313" key="5">
    <source>
        <dbReference type="Proteomes" id="UP000251891"/>
    </source>
</evidence>
<evidence type="ECO:0000256" key="1">
    <source>
        <dbReference type="ARBA" id="ARBA00023002"/>
    </source>
</evidence>
<name>A0A365GYL1_9ACTN</name>
<sequence length="352" mass="37264">MDPHASKDLVLVTGGNGFVGSHVVVRLLRDGHRVRTTVRSAERAADVRAELEVAGVDPDGRLEIVSARLDTDDGWPDAVAGCTHVLHVASPFPSGTPADDDEVIVPARDGTLRVLRAARDGGVRRAVLTSSFAAIGYSPKPGGVYDETDWTDPADDNTAYIKSKTIAERAAWDFIAAEGGGLELAVVNPGGIFGPVLGPRLSSSTGIVKAMLEGRLPVVPPLHFGLVDVRDVADIHLRAMTHPGAAGERFLAGSGTSISFLQMARILAEHLGERAARVPTRELTADQVRQAARTDPSLRESVSQLGRVPQLNTAKARTMLGWTPRDPVATIIDTAESLYALGLVNTPDPQAP</sequence>
<evidence type="ECO:0000259" key="3">
    <source>
        <dbReference type="Pfam" id="PF01370"/>
    </source>
</evidence>
<keyword evidence="5" id="KW-1185">Reference proteome</keyword>
<organism evidence="4 5">
    <name type="scientific">Actinomadura craniellae</name>
    <dbReference type="NCBI Taxonomy" id="2231787"/>
    <lineage>
        <taxon>Bacteria</taxon>
        <taxon>Bacillati</taxon>
        <taxon>Actinomycetota</taxon>
        <taxon>Actinomycetes</taxon>
        <taxon>Streptosporangiales</taxon>
        <taxon>Thermomonosporaceae</taxon>
        <taxon>Actinomadura</taxon>
    </lineage>
</organism>
<dbReference type="EMBL" id="QLYX01000016">
    <property type="protein sequence ID" value="RAY11902.1"/>
    <property type="molecule type" value="Genomic_DNA"/>
</dbReference>
<keyword evidence="1" id="KW-0560">Oxidoreductase</keyword>
<dbReference type="PANTHER" id="PTHR10366:SF564">
    <property type="entry name" value="STEROL-4-ALPHA-CARBOXYLATE 3-DEHYDROGENASE, DECARBOXYLATING"/>
    <property type="match status" value="1"/>
</dbReference>
<comment type="similarity">
    <text evidence="2">Belongs to the NAD(P)-dependent epimerase/dehydratase family. Dihydroflavonol-4-reductase subfamily.</text>
</comment>
<gene>
    <name evidence="4" type="ORF">DPM19_28470</name>
</gene>
<dbReference type="Proteomes" id="UP000251891">
    <property type="component" value="Unassembled WGS sequence"/>
</dbReference>
<dbReference type="SUPFAM" id="SSF51735">
    <property type="entry name" value="NAD(P)-binding Rossmann-fold domains"/>
    <property type="match status" value="1"/>
</dbReference>
<dbReference type="FunFam" id="3.40.50.720:FF:000336">
    <property type="entry name" value="Aldehyde reductase"/>
    <property type="match status" value="1"/>
</dbReference>